<feature type="domain" description="Peptidase M28" evidence="6">
    <location>
        <begin position="363"/>
        <end position="554"/>
    </location>
</feature>
<proteinExistence type="inferred from homology"/>
<dbReference type="SUPFAM" id="SSF47672">
    <property type="entry name" value="Transferrin receptor-like dimerisation domain"/>
    <property type="match status" value="1"/>
</dbReference>
<dbReference type="FunFam" id="3.50.30.30:FF:000008">
    <property type="entry name" value="Glutamate carboxypeptidase 2"/>
    <property type="match status" value="1"/>
</dbReference>
<dbReference type="Gene3D" id="3.50.30.30">
    <property type="match status" value="1"/>
</dbReference>
<dbReference type="SUPFAM" id="SSF52025">
    <property type="entry name" value="PA domain"/>
    <property type="match status" value="1"/>
</dbReference>
<protein>
    <submittedName>
        <fullName evidence="7">ARAD1B23584p</fullName>
    </submittedName>
</protein>
<organism evidence="7">
    <name type="scientific">Blastobotrys adeninivorans</name>
    <name type="common">Yeast</name>
    <name type="synonym">Arxula adeninivorans</name>
    <dbReference type="NCBI Taxonomy" id="409370"/>
    <lineage>
        <taxon>Eukaryota</taxon>
        <taxon>Fungi</taxon>
        <taxon>Dikarya</taxon>
        <taxon>Ascomycota</taxon>
        <taxon>Saccharomycotina</taxon>
        <taxon>Dipodascomycetes</taxon>
        <taxon>Dipodascales</taxon>
        <taxon>Trichomonascaceae</taxon>
        <taxon>Blastobotrys</taxon>
    </lineage>
</organism>
<dbReference type="FunFam" id="3.40.630.10:FF:000101">
    <property type="entry name" value="N-acetylated alpha-linked acidic dipeptidase like 1"/>
    <property type="match status" value="1"/>
</dbReference>
<gene>
    <name evidence="7" type="ORF">GNLVRS02_ARAD1B23584g</name>
</gene>
<keyword evidence="3" id="KW-1133">Transmembrane helix</keyword>
<dbReference type="CDD" id="cd08022">
    <property type="entry name" value="M28_PSMA_like"/>
    <property type="match status" value="1"/>
</dbReference>
<dbReference type="Pfam" id="PF04389">
    <property type="entry name" value="Peptidase_M28"/>
    <property type="match status" value="1"/>
</dbReference>
<feature type="domain" description="PA" evidence="4">
    <location>
        <begin position="176"/>
        <end position="253"/>
    </location>
</feature>
<dbReference type="InterPro" id="IPR039373">
    <property type="entry name" value="Peptidase_M28B"/>
</dbReference>
<keyword evidence="3" id="KW-0812">Transmembrane</keyword>
<reference evidence="7" key="2">
    <citation type="submission" date="2014-06" db="EMBL/GenBank/DDBJ databases">
        <title>The complete genome of Blastobotrys (Arxula) adeninivorans LS3 - a yeast of biotechnological interest.</title>
        <authorList>
            <person name="Kunze G."/>
            <person name="Gaillardin C."/>
            <person name="Czernicka M."/>
            <person name="Durrens P."/>
            <person name="Martin T."/>
            <person name="Boer E."/>
            <person name="Gabaldon T."/>
            <person name="Cruz J."/>
            <person name="Talla E."/>
            <person name="Marck C."/>
            <person name="Goffeau A."/>
            <person name="Barbe V."/>
            <person name="Baret P."/>
            <person name="Baronian K."/>
            <person name="Beier S."/>
            <person name="Bleykasten C."/>
            <person name="Bode R."/>
            <person name="Casaregola S."/>
            <person name="Despons L."/>
            <person name="Fairhead C."/>
            <person name="Giersberg M."/>
            <person name="Gierski P."/>
            <person name="Hahnel U."/>
            <person name="Hartmann A."/>
            <person name="Jankowska D."/>
            <person name="Jubin C."/>
            <person name="Jung P."/>
            <person name="Lafontaine I."/>
            <person name="Leh-Louis V."/>
            <person name="Lemaire M."/>
            <person name="Marcet-Houben M."/>
            <person name="Mascher M."/>
            <person name="Morel G."/>
            <person name="Richard G.-F."/>
            <person name="Riechen J."/>
            <person name="Sacerdot C."/>
            <person name="Sarkar A."/>
            <person name="Savel G."/>
            <person name="Schacherer J."/>
            <person name="Sherman D."/>
            <person name="Straub M.-L."/>
            <person name="Stein N."/>
            <person name="Thierry A."/>
            <person name="Trautwein-Schult A."/>
            <person name="Westhof E."/>
            <person name="Worch S."/>
            <person name="Dujon B."/>
            <person name="Souciet J.-L."/>
            <person name="Wincker P."/>
            <person name="Scholz U."/>
            <person name="Neuveglise N."/>
        </authorList>
    </citation>
    <scope>NUCLEOTIDE SEQUENCE</scope>
    <source>
        <strain evidence="7">LS3</strain>
    </source>
</reference>
<evidence type="ECO:0000259" key="6">
    <source>
        <dbReference type="Pfam" id="PF04389"/>
    </source>
</evidence>
<dbReference type="Pfam" id="PF04253">
    <property type="entry name" value="TFR_dimer"/>
    <property type="match status" value="1"/>
</dbReference>
<feature type="region of interest" description="Disordered" evidence="2">
    <location>
        <begin position="242"/>
        <end position="261"/>
    </location>
</feature>
<keyword evidence="3" id="KW-0472">Membrane</keyword>
<dbReference type="InterPro" id="IPR036757">
    <property type="entry name" value="TFR-like_dimer_dom_sf"/>
</dbReference>
<evidence type="ECO:0000259" key="4">
    <source>
        <dbReference type="Pfam" id="PF02225"/>
    </source>
</evidence>
<evidence type="ECO:0000256" key="2">
    <source>
        <dbReference type="SAM" id="MobiDB-lite"/>
    </source>
</evidence>
<accession>A0A060T6Z2</accession>
<dbReference type="PhylomeDB" id="A0A060T6Z2"/>
<evidence type="ECO:0000259" key="5">
    <source>
        <dbReference type="Pfam" id="PF04253"/>
    </source>
</evidence>
<comment type="similarity">
    <text evidence="1">Belongs to the peptidase M28 family. M28B subfamily.</text>
</comment>
<dbReference type="Pfam" id="PF02225">
    <property type="entry name" value="PA"/>
    <property type="match status" value="1"/>
</dbReference>
<dbReference type="CDD" id="cd02121">
    <property type="entry name" value="PA_GCPII_like"/>
    <property type="match status" value="1"/>
</dbReference>
<dbReference type="InterPro" id="IPR007365">
    <property type="entry name" value="TFR-like_dimer_dom"/>
</dbReference>
<name>A0A060T6Z2_BLAAD</name>
<evidence type="ECO:0000313" key="7">
    <source>
        <dbReference type="EMBL" id="CDP36900.1"/>
    </source>
</evidence>
<dbReference type="SUPFAM" id="SSF53187">
    <property type="entry name" value="Zn-dependent exopeptidases"/>
    <property type="match status" value="1"/>
</dbReference>
<sequence>MNESQPLLKSEVRKRPRFSWARWAAYSTFGILFILLFNLVFLPRTSVQRDWRRLHHVKVSFPDLERSLFQNIDSNRIRDWSYKYTQERHLAGENYPLVEWTRDKWQEYGIKSEIVQYDVYLNRPVDHAVNLYDESGKVVFSASLKEDKLDQDPTSNLTDSELVPTFHGYSASGNATGKFVYANYGTKEDYDRLVELGIDFTDKVVITRYGRIFRGLKVKFAQDLGASAVLIYSDPADDGGITEKNGYKPYPDGPARNPSSVQRGSVQFLPLLPGDPTTPGYASKPGVDRTDPYFSIPSIPSIPISYRDALPLLKQLNGHGPGPEEIGDGWKGDLDDFDYSAGPSVVDVNVFNEQDYDIRPIWNVIGRIEGVIKDEAIVIGNHRDSWITGGAGDPNSGSAVLIELARAFGELKKLGWRPMRTIILASWDGEEYGLLGSTEWGEEHKRFINAHVLAYLNVDVACSGSRFSASASPLLNDLIRRVAGRVPAPDGHRSLRYYWTGHDDKAEPHIGSLGSGSDYTVFQDHIGVPSMDMGFGPGGNDSVYQYHSNYDSFHWMDTYGDPEWKFHTTVAKLWGLLTITLSEQEVIPFKATEYGQSLADYVDGLQDKLEAVATEEIVRVYGQLKDSITSFIDKAKEFDAYTSRLQNEYSHDYPWYRFYKKITLLFQIKIANFKLFKIERQFVYEGGLDGRPWFKHVVYAPDRYKGYAGVLLPGLSEAIQDSNIEGIAKWTDIIQRAVDSAAKYL</sequence>
<dbReference type="EMBL" id="HG937692">
    <property type="protein sequence ID" value="CDP36900.1"/>
    <property type="molecule type" value="Genomic_DNA"/>
</dbReference>
<dbReference type="Gene3D" id="1.20.930.40">
    <property type="entry name" value="Transferrin receptor-like, dimerisation domain"/>
    <property type="match status" value="1"/>
</dbReference>
<dbReference type="GO" id="GO:0004180">
    <property type="term" value="F:carboxypeptidase activity"/>
    <property type="evidence" value="ECO:0007669"/>
    <property type="project" value="TreeGrafter"/>
</dbReference>
<dbReference type="InterPro" id="IPR046450">
    <property type="entry name" value="PA_dom_sf"/>
</dbReference>
<dbReference type="InterPro" id="IPR007484">
    <property type="entry name" value="Peptidase_M28"/>
</dbReference>
<evidence type="ECO:0000256" key="1">
    <source>
        <dbReference type="ARBA" id="ARBA00005634"/>
    </source>
</evidence>
<dbReference type="InterPro" id="IPR003137">
    <property type="entry name" value="PA_domain"/>
</dbReference>
<dbReference type="Gene3D" id="3.40.630.10">
    <property type="entry name" value="Zn peptidases"/>
    <property type="match status" value="1"/>
</dbReference>
<feature type="domain" description="Transferrin receptor-like dimerisation" evidence="5">
    <location>
        <begin position="623"/>
        <end position="745"/>
    </location>
</feature>
<evidence type="ECO:0000256" key="3">
    <source>
        <dbReference type="SAM" id="Phobius"/>
    </source>
</evidence>
<reference evidence="7" key="1">
    <citation type="submission" date="2014-02" db="EMBL/GenBank/DDBJ databases">
        <authorList>
            <person name="Genoscope - CEA"/>
        </authorList>
    </citation>
    <scope>NUCLEOTIDE SEQUENCE</scope>
    <source>
        <strain evidence="7">LS3</strain>
    </source>
</reference>
<dbReference type="PANTHER" id="PTHR10404:SF46">
    <property type="entry name" value="VACUOLAR PROTEIN SORTING-ASSOCIATED PROTEIN 70"/>
    <property type="match status" value="1"/>
</dbReference>
<dbReference type="PANTHER" id="PTHR10404">
    <property type="entry name" value="N-ACETYLATED-ALPHA-LINKED ACIDIC DIPEPTIDASE"/>
    <property type="match status" value="1"/>
</dbReference>
<feature type="transmembrane region" description="Helical" evidence="3">
    <location>
        <begin position="20"/>
        <end position="42"/>
    </location>
</feature>
<dbReference type="AlphaFoldDB" id="A0A060T6Z2"/>